<gene>
    <name evidence="2" type="ORF">KC571_02600</name>
</gene>
<feature type="region of interest" description="Disordered" evidence="1">
    <location>
        <begin position="118"/>
        <end position="138"/>
    </location>
</feature>
<organism evidence="2 3">
    <name type="scientific">candidate division WWE3 bacterium</name>
    <dbReference type="NCBI Taxonomy" id="2053526"/>
    <lineage>
        <taxon>Bacteria</taxon>
        <taxon>Katanobacteria</taxon>
    </lineage>
</organism>
<name>A0A955LGW4_UNCKA</name>
<proteinExistence type="predicted"/>
<feature type="non-terminal residue" evidence="2">
    <location>
        <position position="1"/>
    </location>
</feature>
<reference evidence="2" key="1">
    <citation type="submission" date="2020-04" db="EMBL/GenBank/DDBJ databases">
        <authorList>
            <person name="Zhang T."/>
        </authorList>
    </citation>
    <scope>NUCLEOTIDE SEQUENCE</scope>
    <source>
        <strain evidence="2">HKST-UBA01</strain>
    </source>
</reference>
<protein>
    <submittedName>
        <fullName evidence="2">Uncharacterized protein</fullName>
    </submittedName>
</protein>
<evidence type="ECO:0000313" key="3">
    <source>
        <dbReference type="Proteomes" id="UP000701698"/>
    </source>
</evidence>
<dbReference type="AlphaFoldDB" id="A0A955LGW4"/>
<dbReference type="EMBL" id="JAGQKX010000056">
    <property type="protein sequence ID" value="MCA9390271.1"/>
    <property type="molecule type" value="Genomic_DNA"/>
</dbReference>
<comment type="caution">
    <text evidence="2">The sequence shown here is derived from an EMBL/GenBank/DDBJ whole genome shotgun (WGS) entry which is preliminary data.</text>
</comment>
<feature type="compositionally biased region" description="Basic and acidic residues" evidence="1">
    <location>
        <begin position="123"/>
        <end position="138"/>
    </location>
</feature>
<evidence type="ECO:0000256" key="1">
    <source>
        <dbReference type="SAM" id="MobiDB-lite"/>
    </source>
</evidence>
<reference evidence="2" key="2">
    <citation type="journal article" date="2021" name="Microbiome">
        <title>Successional dynamics and alternative stable states in a saline activated sludge microbial community over 9 years.</title>
        <authorList>
            <person name="Wang Y."/>
            <person name="Ye J."/>
            <person name="Ju F."/>
            <person name="Liu L."/>
            <person name="Boyd J.A."/>
            <person name="Deng Y."/>
            <person name="Parks D.H."/>
            <person name="Jiang X."/>
            <person name="Yin X."/>
            <person name="Woodcroft B.J."/>
            <person name="Tyson G.W."/>
            <person name="Hugenholtz P."/>
            <person name="Polz M.F."/>
            <person name="Zhang T."/>
        </authorList>
    </citation>
    <scope>NUCLEOTIDE SEQUENCE</scope>
    <source>
        <strain evidence="2">HKST-UBA01</strain>
    </source>
</reference>
<accession>A0A955LGW4</accession>
<sequence>KWVREAAISILKKQSNGMAVNALWESLTSQELLPKHPTHRTKLLETINAVFIGNDRIILLSFIEEAIESVLLEVKTTGMQISEIRTYLESRQMLPVGTNTVRSILDTKAFRVKQRYYHPNHKPPIDEKQAAVGSKDDLSPGQKTALALLSGDDPSTVVFLDMDEFLLALMEASVSVPDNVSSGDKPGATYSFLNGMGVVEVDSSKVVLLVHVIREFERILLKAGTDGISKDAMWQKLREASLQPAYRIAKAQLPRKPFAVIRDDVYYHKQFAPALPEPELDPDPVPALIQQKLEIAAEPELVPLAELETDQPLSEDQPLDDHDGASLNLAGLAGQMLQNLTPQMMAAMGLKPQVTIGGVTAVLLPVLQRDDAANLVAETYVFPGEDGDSVDVTGFGGVETHHYGLVAAVVILRYKPSVNGNGHQNGHKK</sequence>
<dbReference type="Proteomes" id="UP000701698">
    <property type="component" value="Unassembled WGS sequence"/>
</dbReference>
<evidence type="ECO:0000313" key="2">
    <source>
        <dbReference type="EMBL" id="MCA9390271.1"/>
    </source>
</evidence>